<keyword evidence="1" id="KW-0732">Signal</keyword>
<name>A0A7S0F0Q9_9CRYP</name>
<reference evidence="2" key="1">
    <citation type="submission" date="2021-01" db="EMBL/GenBank/DDBJ databases">
        <authorList>
            <person name="Corre E."/>
            <person name="Pelletier E."/>
            <person name="Niang G."/>
            <person name="Scheremetjew M."/>
            <person name="Finn R."/>
            <person name="Kale V."/>
            <person name="Holt S."/>
            <person name="Cochrane G."/>
            <person name="Meng A."/>
            <person name="Brown T."/>
            <person name="Cohen L."/>
        </authorList>
    </citation>
    <scope>NUCLEOTIDE SEQUENCE</scope>
    <source>
        <strain evidence="2">CCMP325</strain>
    </source>
</reference>
<dbReference type="EMBL" id="HBEO01025962">
    <property type="protein sequence ID" value="CAD8497015.1"/>
    <property type="molecule type" value="Transcribed_RNA"/>
</dbReference>
<evidence type="ECO:0000313" key="2">
    <source>
        <dbReference type="EMBL" id="CAD8497015.1"/>
    </source>
</evidence>
<gene>
    <name evidence="2" type="ORF">HPHI1048_LOCUS17455</name>
</gene>
<dbReference type="AlphaFoldDB" id="A0A7S0F0Q9"/>
<evidence type="ECO:0000256" key="1">
    <source>
        <dbReference type="SAM" id="SignalP"/>
    </source>
</evidence>
<accession>A0A7S0F0Q9</accession>
<feature type="signal peptide" evidence="1">
    <location>
        <begin position="1"/>
        <end position="27"/>
    </location>
</feature>
<protein>
    <submittedName>
        <fullName evidence="2">Uncharacterized protein</fullName>
    </submittedName>
</protein>
<organism evidence="2">
    <name type="scientific">Hanusia phi</name>
    <dbReference type="NCBI Taxonomy" id="3032"/>
    <lineage>
        <taxon>Eukaryota</taxon>
        <taxon>Cryptophyceae</taxon>
        <taxon>Pyrenomonadales</taxon>
        <taxon>Geminigeraceae</taxon>
        <taxon>Hanusia</taxon>
    </lineage>
</organism>
<proteinExistence type="predicted"/>
<feature type="chain" id="PRO_5031186708" evidence="1">
    <location>
        <begin position="28"/>
        <end position="254"/>
    </location>
</feature>
<sequence>MWKGLSLFRINRFLHVVFLCFRQWVVSRRKCFVFVSAWNGRRDLRTISVSFSRWSCITSRNLISQHKAQGEVVRSHSRVWKTFALWSVQVRSGKWRHRWVQDTLRRQVGGRLIRVHMGAWLCRQVRTRTFRSMSSRLSDSGCGYHLVSFVALMESFDAFARVLWSDCSLVYYQICVSFFAWKLLCQDQMFVQLELKKFELERSRRLEARMFQDWKRLLTLLGRSRCNLKSNITVARFISVVKDPSVQGKKLAIC</sequence>